<gene>
    <name evidence="2" type="ORF">SAMN04488514_115100</name>
</gene>
<dbReference type="Pfam" id="PF13380">
    <property type="entry name" value="CoA_binding_2"/>
    <property type="match status" value="1"/>
</dbReference>
<accession>A0A1G9WHR5</accession>
<dbReference type="RefSeq" id="WP_089894563.1">
    <property type="nucleotide sequence ID" value="NZ_FNGV01000015.1"/>
</dbReference>
<organism evidence="2 3">
    <name type="scientific">Kriegella aquimaris</name>
    <dbReference type="NCBI Taxonomy" id="192904"/>
    <lineage>
        <taxon>Bacteria</taxon>
        <taxon>Pseudomonadati</taxon>
        <taxon>Bacteroidota</taxon>
        <taxon>Flavobacteriia</taxon>
        <taxon>Flavobacteriales</taxon>
        <taxon>Flavobacteriaceae</taxon>
        <taxon>Kriegella</taxon>
    </lineage>
</organism>
<dbReference type="InterPro" id="IPR036291">
    <property type="entry name" value="NAD(P)-bd_dom_sf"/>
</dbReference>
<dbReference type="Proteomes" id="UP000199440">
    <property type="component" value="Unassembled WGS sequence"/>
</dbReference>
<sequence>MRKTLVFGASLKSNRYSNLAVKRLLNHNIETKAFGLKTGEIDGVQIKTNLSGFQNIHTITLYINSARQPDYYDDIVKLRPKRVIFNPGTENEEFYKILKNNGIAVEVACTLVLLATNQY</sequence>
<dbReference type="Gene3D" id="3.40.50.720">
    <property type="entry name" value="NAD(P)-binding Rossmann-like Domain"/>
    <property type="match status" value="1"/>
</dbReference>
<name>A0A1G9WHR5_9FLAO</name>
<proteinExistence type="predicted"/>
<dbReference type="InterPro" id="IPR003781">
    <property type="entry name" value="CoA-bd"/>
</dbReference>
<dbReference type="AlphaFoldDB" id="A0A1G9WHR5"/>
<dbReference type="STRING" id="192904.SAMN04488514_115100"/>
<feature type="domain" description="CoA-binding" evidence="1">
    <location>
        <begin position="2"/>
        <end position="114"/>
    </location>
</feature>
<evidence type="ECO:0000259" key="1">
    <source>
        <dbReference type="Pfam" id="PF13380"/>
    </source>
</evidence>
<dbReference type="EMBL" id="FNGV01000015">
    <property type="protein sequence ID" value="SDM83605.1"/>
    <property type="molecule type" value="Genomic_DNA"/>
</dbReference>
<evidence type="ECO:0000313" key="2">
    <source>
        <dbReference type="EMBL" id="SDM83605.1"/>
    </source>
</evidence>
<dbReference type="OrthoDB" id="708726at2"/>
<reference evidence="2 3" key="1">
    <citation type="submission" date="2016-10" db="EMBL/GenBank/DDBJ databases">
        <authorList>
            <person name="de Groot N.N."/>
        </authorList>
    </citation>
    <scope>NUCLEOTIDE SEQUENCE [LARGE SCALE GENOMIC DNA]</scope>
    <source>
        <strain evidence="2 3">DSM 19886</strain>
    </source>
</reference>
<evidence type="ECO:0000313" key="3">
    <source>
        <dbReference type="Proteomes" id="UP000199440"/>
    </source>
</evidence>
<keyword evidence="3" id="KW-1185">Reference proteome</keyword>
<dbReference type="SUPFAM" id="SSF51735">
    <property type="entry name" value="NAD(P)-binding Rossmann-fold domains"/>
    <property type="match status" value="1"/>
</dbReference>
<protein>
    <recommendedName>
        <fullName evidence="1">CoA-binding domain-containing protein</fullName>
    </recommendedName>
</protein>